<evidence type="ECO:0000256" key="1">
    <source>
        <dbReference type="SAM" id="Phobius"/>
    </source>
</evidence>
<comment type="caution">
    <text evidence="2">The sequence shown here is derived from an EMBL/GenBank/DDBJ whole genome shotgun (WGS) entry which is preliminary data.</text>
</comment>
<feature type="transmembrane region" description="Helical" evidence="1">
    <location>
        <begin position="12"/>
        <end position="34"/>
    </location>
</feature>
<keyword evidence="1" id="KW-0472">Membrane</keyword>
<proteinExistence type="predicted"/>
<organism evidence="2 3">
    <name type="scientific">Sulfitobacter aestuarii</name>
    <dbReference type="NCBI Taxonomy" id="2161676"/>
    <lineage>
        <taxon>Bacteria</taxon>
        <taxon>Pseudomonadati</taxon>
        <taxon>Pseudomonadota</taxon>
        <taxon>Alphaproteobacteria</taxon>
        <taxon>Rhodobacterales</taxon>
        <taxon>Roseobacteraceae</taxon>
        <taxon>Sulfitobacter</taxon>
    </lineage>
</organism>
<evidence type="ECO:0000313" key="2">
    <source>
        <dbReference type="EMBL" id="MFD2739488.1"/>
    </source>
</evidence>
<reference evidence="3" key="1">
    <citation type="journal article" date="2019" name="Int. J. Syst. Evol. Microbiol.">
        <title>The Global Catalogue of Microorganisms (GCM) 10K type strain sequencing project: providing services to taxonomists for standard genome sequencing and annotation.</title>
        <authorList>
            <consortium name="The Broad Institute Genomics Platform"/>
            <consortium name="The Broad Institute Genome Sequencing Center for Infectious Disease"/>
            <person name="Wu L."/>
            <person name="Ma J."/>
        </authorList>
    </citation>
    <scope>NUCLEOTIDE SEQUENCE [LARGE SCALE GENOMIC DNA]</scope>
    <source>
        <strain evidence="3">TISTR 2562</strain>
    </source>
</reference>
<keyword evidence="3" id="KW-1185">Reference proteome</keyword>
<dbReference type="Proteomes" id="UP001597474">
    <property type="component" value="Unassembled WGS sequence"/>
</dbReference>
<evidence type="ECO:0008006" key="4">
    <source>
        <dbReference type="Google" id="ProtNLM"/>
    </source>
</evidence>
<dbReference type="EMBL" id="JBHUMP010000005">
    <property type="protein sequence ID" value="MFD2739488.1"/>
    <property type="molecule type" value="Genomic_DNA"/>
</dbReference>
<gene>
    <name evidence="2" type="ORF">ACFSUD_07915</name>
</gene>
<sequence>MRRRIDKMYKGDTLFACAFVLVLWCAIIFVFTSISDRITDSGLGTVLMIAGGLVLVFNTAAIVAMIRQYAQEKDFIYGLDIRHLDEMRAAKGK</sequence>
<protein>
    <recommendedName>
        <fullName evidence="4">DUF4282 domain-containing protein</fullName>
    </recommendedName>
</protein>
<feature type="transmembrane region" description="Helical" evidence="1">
    <location>
        <begin position="46"/>
        <end position="66"/>
    </location>
</feature>
<evidence type="ECO:0000313" key="3">
    <source>
        <dbReference type="Proteomes" id="UP001597474"/>
    </source>
</evidence>
<dbReference type="RefSeq" id="WP_386373159.1">
    <property type="nucleotide sequence ID" value="NZ_JBHUMP010000005.1"/>
</dbReference>
<keyword evidence="1" id="KW-0812">Transmembrane</keyword>
<name>A0ABW5U0R3_9RHOB</name>
<accession>A0ABW5U0R3</accession>
<keyword evidence="1" id="KW-1133">Transmembrane helix</keyword>